<organism evidence="4 5">
    <name type="scientific">Algoriphagus halophytocola</name>
    <dbReference type="NCBI Taxonomy" id="2991499"/>
    <lineage>
        <taxon>Bacteria</taxon>
        <taxon>Pseudomonadati</taxon>
        <taxon>Bacteroidota</taxon>
        <taxon>Cytophagia</taxon>
        <taxon>Cytophagales</taxon>
        <taxon>Cyclobacteriaceae</taxon>
        <taxon>Algoriphagus</taxon>
    </lineage>
</organism>
<dbReference type="Gene3D" id="3.40.50.1460">
    <property type="match status" value="1"/>
</dbReference>
<evidence type="ECO:0000313" key="4">
    <source>
        <dbReference type="EMBL" id="UZD24286.1"/>
    </source>
</evidence>
<name>A0ABY6MNL6_9BACT</name>
<dbReference type="RefSeq" id="WP_264811002.1">
    <property type="nucleotide sequence ID" value="NZ_CP110226.1"/>
</dbReference>
<dbReference type="InterPro" id="IPR001769">
    <property type="entry name" value="Gingipain"/>
</dbReference>
<evidence type="ECO:0000259" key="3">
    <source>
        <dbReference type="Pfam" id="PF01364"/>
    </source>
</evidence>
<dbReference type="InterPro" id="IPR029030">
    <property type="entry name" value="Caspase-like_dom_sf"/>
</dbReference>
<dbReference type="Proteomes" id="UP001163156">
    <property type="component" value="Chromosome"/>
</dbReference>
<proteinExistence type="predicted"/>
<keyword evidence="1 2" id="KW-0732">Signal</keyword>
<evidence type="ECO:0000313" key="5">
    <source>
        <dbReference type="Proteomes" id="UP001163156"/>
    </source>
</evidence>
<feature type="signal peptide" evidence="2">
    <location>
        <begin position="1"/>
        <end position="24"/>
    </location>
</feature>
<dbReference type="InterPro" id="IPR029031">
    <property type="entry name" value="Gingipain_N_sf"/>
</dbReference>
<reference evidence="4" key="1">
    <citation type="submission" date="2022-10" db="EMBL/GenBank/DDBJ databases">
        <title>Algoriphagus sp. a novel bacteria isolate from halophytes salicornia europaea.</title>
        <authorList>
            <person name="Peng Y."/>
            <person name="Jiang L."/>
            <person name="Lee J."/>
        </authorList>
    </citation>
    <scope>NUCLEOTIDE SEQUENCE</scope>
    <source>
        <strain evidence="4">TR-M5</strain>
    </source>
</reference>
<dbReference type="CDD" id="cd02258">
    <property type="entry name" value="Peptidase_C25_N"/>
    <property type="match status" value="1"/>
</dbReference>
<feature type="chain" id="PRO_5047037265" evidence="2">
    <location>
        <begin position="25"/>
        <end position="1081"/>
    </location>
</feature>
<dbReference type="EMBL" id="CP110226">
    <property type="protein sequence ID" value="UZD24286.1"/>
    <property type="molecule type" value="Genomic_DNA"/>
</dbReference>
<accession>A0ABY6MNL6</accession>
<feature type="domain" description="Gingipain" evidence="3">
    <location>
        <begin position="360"/>
        <end position="720"/>
    </location>
</feature>
<protein>
    <submittedName>
        <fullName evidence="4">Type IX secretion system sortase PorU</fullName>
    </submittedName>
</protein>
<gene>
    <name evidence="4" type="primary">porU</name>
    <name evidence="4" type="ORF">OM944_07235</name>
</gene>
<keyword evidence="5" id="KW-1185">Reference proteome</keyword>
<dbReference type="Gene3D" id="3.40.50.10390">
    <property type="entry name" value="Gingipain r, domain 1"/>
    <property type="match status" value="1"/>
</dbReference>
<sequence length="1081" mass="120145">MTCACFRWILVLLASCTFHQLAQAQHTFFKFSIEKDGVYSFSEEQAKALGASNLSEIAFYGFPGMLPQVLNENNLRLQEIPALENQGQLLVYLNGPDTFSPGPDNSMVFTPNQFSDSQSYLISIRSDPKRIPVHQAGATPSSPATLYEWHWIKEEENNIINSGRNWYSRPIAPGVTRGYAFPLSTDLEAPWRLSAALMTRSLSDAETKIAVDELEISTSTIESIPNETYGVKGKELWTQSSFLPNGQEIERLRISFLSSDQNSAGYFQYIGIGVPFSSINPKPGIYHLGNEIEFTLQLDETLQVWDISEFLNPKNIDLSTGSTINSSQIIVFSPQEAPEIPIPELVPLYLDREGNWPELIIIAPRELSAAAERLSSHKFGMGIYSKVYYLEDIFNSFGYGNPDVTAIRNFLAFHFHKGKALQNVLLLGKGTFDHKGIIGGRPNLLPIYTSRNSLDPLKSYSSDDYYALLQYGQGAWEESQEGDEQLQIGVGRLPVINPAEAKTVVDKIIAYETIPSPGKWKESLTFFADDGDSNIHLRDSESHSNYLAKIQPKFNLNKLYLDHYPQLDQRSEEAKKSLTETLEQGTLLLNYVGHGNQNTLTAEEIFEVSDIRDWKKTDQLALWVTATCEFGRHDSPYLRSAAEELLIAKGKGAIGLLSTGRPVFSSVNFSLNQAFIEKAFLEVNGDYQDLGSIFRQTKNSSQNGALNRNFSLLADPSMRLAKASATIQITALNDPDNGRALDTLSALQVVEFEASVLDPASQNLIQSFDGKYTLEISDKPIQSETLGDESSSTQFSEEKNLLFRGEGKIDNGGIKGKFIVPKNIDLEHGVGNIRIWGESEDASRDAFGLKQQVIGGTNNTTSPDEEGPLIIPSFNSQSAPPFSFASSTILLSAEMHDASGINVSGFDPNQNLTIQLNGQETFIANSYFTSKNNTFTSGNLNFVLEGLQEGQNLISITAWDNVGNFTTIEQEIWIEGSDKLQIISHKVYPNPGQTVSHFELMHNQPGKTLNLTLEVYQTDGKILFTHQDRLVKADVHIRDLSWFFFQNQTKYPAKGTYIYKLTLQSESDNSAATVGGQIVIQ</sequence>
<dbReference type="NCBIfam" id="NF033707">
    <property type="entry name" value="T9SS_sortase"/>
    <property type="match status" value="1"/>
</dbReference>
<evidence type="ECO:0000256" key="1">
    <source>
        <dbReference type="ARBA" id="ARBA00022729"/>
    </source>
</evidence>
<evidence type="ECO:0000256" key="2">
    <source>
        <dbReference type="SAM" id="SignalP"/>
    </source>
</evidence>
<dbReference type="SUPFAM" id="SSF52129">
    <property type="entry name" value="Caspase-like"/>
    <property type="match status" value="1"/>
</dbReference>
<dbReference type="Pfam" id="PF01364">
    <property type="entry name" value="Peptidase_C25"/>
    <property type="match status" value="1"/>
</dbReference>